<sequence length="153" mass="16474">MRPRRSHAGKIDSANAAKAKLDILQNAYDGLRQKQSAYRTLLGALLGAVPALALFAYLNSALSGVLVLYLVPPLFIGLGARALGHCYEWPLLLIPGAVSLLSLLVVILAALKFNYLDLIIVPAGVGLAMFVARKRLTVTEQKALWQAKLGKLK</sequence>
<keyword evidence="1" id="KW-0812">Transmembrane</keyword>
<feature type="transmembrane region" description="Helical" evidence="1">
    <location>
        <begin position="64"/>
        <end position="84"/>
    </location>
</feature>
<feature type="transmembrane region" description="Helical" evidence="1">
    <location>
        <begin position="91"/>
        <end position="109"/>
    </location>
</feature>
<name>A0A974XUW6_9GAMM</name>
<feature type="transmembrane region" description="Helical" evidence="1">
    <location>
        <begin position="115"/>
        <end position="132"/>
    </location>
</feature>
<accession>A0A974XUW6</accession>
<keyword evidence="3" id="KW-1185">Reference proteome</keyword>
<reference evidence="2 3" key="1">
    <citation type="submission" date="2021-03" db="EMBL/GenBank/DDBJ databases">
        <title>Novel species identification of genus Shewanella.</title>
        <authorList>
            <person name="Liu G."/>
            <person name="Zhang Q."/>
        </authorList>
    </citation>
    <scope>NUCLEOTIDE SEQUENCE [LARGE SCALE GENOMIC DNA]</scope>
    <source>
        <strain evidence="2 3">FJAT-53726</strain>
    </source>
</reference>
<evidence type="ECO:0000313" key="3">
    <source>
        <dbReference type="Proteomes" id="UP000663281"/>
    </source>
</evidence>
<evidence type="ECO:0000313" key="2">
    <source>
        <dbReference type="EMBL" id="QSX30729.1"/>
    </source>
</evidence>
<dbReference type="EMBL" id="CP071504">
    <property type="protein sequence ID" value="QSX30729.1"/>
    <property type="molecule type" value="Genomic_DNA"/>
</dbReference>
<dbReference type="KEGG" id="scyp:JYB88_03445"/>
<gene>
    <name evidence="2" type="ORF">JYB88_03445</name>
</gene>
<evidence type="ECO:0000256" key="1">
    <source>
        <dbReference type="SAM" id="Phobius"/>
    </source>
</evidence>
<protein>
    <submittedName>
        <fullName evidence="2">Uncharacterized protein</fullName>
    </submittedName>
</protein>
<organism evidence="2 3">
    <name type="scientific">Shewanella cyperi</name>
    <dbReference type="NCBI Taxonomy" id="2814292"/>
    <lineage>
        <taxon>Bacteria</taxon>
        <taxon>Pseudomonadati</taxon>
        <taxon>Pseudomonadota</taxon>
        <taxon>Gammaproteobacteria</taxon>
        <taxon>Alteromonadales</taxon>
        <taxon>Shewanellaceae</taxon>
        <taxon>Shewanella</taxon>
    </lineage>
</organism>
<dbReference type="AlphaFoldDB" id="A0A974XUW6"/>
<keyword evidence="1" id="KW-1133">Transmembrane helix</keyword>
<feature type="transmembrane region" description="Helical" evidence="1">
    <location>
        <begin position="41"/>
        <end position="58"/>
    </location>
</feature>
<dbReference type="RefSeq" id="WP_207325511.1">
    <property type="nucleotide sequence ID" value="NZ_CP071504.1"/>
</dbReference>
<dbReference type="Proteomes" id="UP000663281">
    <property type="component" value="Chromosome"/>
</dbReference>
<keyword evidence="1" id="KW-0472">Membrane</keyword>
<proteinExistence type="predicted"/>